<dbReference type="STRING" id="46914.JP75_06655"/>
<accession>A0A087M4D7</accession>
<proteinExistence type="predicted"/>
<reference evidence="1 2" key="1">
    <citation type="submission" date="2014-08" db="EMBL/GenBank/DDBJ databases">
        <authorList>
            <person name="Hassan Y.I."/>
            <person name="Lepp D."/>
            <person name="Zhou T."/>
        </authorList>
    </citation>
    <scope>NUCLEOTIDE SEQUENCE [LARGE SCALE GENOMIC DNA]</scope>
    <source>
        <strain evidence="1 2">IFO13584</strain>
    </source>
</reference>
<protein>
    <submittedName>
        <fullName evidence="1">Uncharacterized protein</fullName>
    </submittedName>
</protein>
<dbReference type="Proteomes" id="UP000028981">
    <property type="component" value="Unassembled WGS sequence"/>
</dbReference>
<keyword evidence="2" id="KW-1185">Reference proteome</keyword>
<sequence length="344" mass="34346">MPGIPKGTVALATILLGSTQIQQVRFGTTQIWANEVVVVLANTSNVTLKNLFTSVQWANVNLKKRVVVPVGVEVKATVNAFAILATVQADGLAGSWAGSLTLEVRGTVSGIGGAANSGVGGSVINVNFTGRNGEKLQLNLIGGTWRAGGGGGGRAGNGGQGLWYSARTVTEGPYYQLGAPAYYWYANTSTLQAQVWWNTTLVATTSSSTTAVASGGYTYYRSSASTSDGPETYYYIYRTYLVYDVPNYTAGGVAGNGGRGQGCDGAAAVGAAAAGGGTNAGASGKSGDGAAYGGTGQTGANGSTGNYTGGTAGAAGGLPGFYLTGAANSNFTNTGGTVLGRLAA</sequence>
<evidence type="ECO:0000313" key="2">
    <source>
        <dbReference type="Proteomes" id="UP000028981"/>
    </source>
</evidence>
<dbReference type="RefSeq" id="WP_035080744.1">
    <property type="nucleotide sequence ID" value="NZ_JQGC01000005.1"/>
</dbReference>
<name>A0A087M4D7_9HYPH</name>
<comment type="caution">
    <text evidence="1">The sequence shown here is derived from an EMBL/GenBank/DDBJ whole genome shotgun (WGS) entry which is preliminary data.</text>
</comment>
<dbReference type="AlphaFoldDB" id="A0A087M4D7"/>
<dbReference type="EMBL" id="JQGC01000005">
    <property type="protein sequence ID" value="KFL31740.1"/>
    <property type="molecule type" value="Genomic_DNA"/>
</dbReference>
<evidence type="ECO:0000313" key="1">
    <source>
        <dbReference type="EMBL" id="KFL31740.1"/>
    </source>
</evidence>
<gene>
    <name evidence="1" type="ORF">JP75_06655</name>
</gene>
<organism evidence="1 2">
    <name type="scientific">Devosia riboflavina</name>
    <dbReference type="NCBI Taxonomy" id="46914"/>
    <lineage>
        <taxon>Bacteria</taxon>
        <taxon>Pseudomonadati</taxon>
        <taxon>Pseudomonadota</taxon>
        <taxon>Alphaproteobacteria</taxon>
        <taxon>Hyphomicrobiales</taxon>
        <taxon>Devosiaceae</taxon>
        <taxon>Devosia</taxon>
    </lineage>
</organism>